<feature type="compositionally biased region" description="Basic and acidic residues" evidence="1">
    <location>
        <begin position="23"/>
        <end position="32"/>
    </location>
</feature>
<accession>A0A0G3G3M4</accession>
<dbReference type="OrthoDB" id="5786900at2"/>
<dbReference type="Proteomes" id="UP000064201">
    <property type="component" value="Chromosome"/>
</dbReference>
<feature type="region of interest" description="Disordered" evidence="1">
    <location>
        <begin position="1"/>
        <end position="61"/>
    </location>
</feature>
<dbReference type="RefSeq" id="WP_018169737.1">
    <property type="nucleotide sequence ID" value="NZ_CP011367.1"/>
</dbReference>
<evidence type="ECO:0000313" key="2">
    <source>
        <dbReference type="EMBL" id="AKJ95009.1"/>
    </source>
</evidence>
<reference evidence="2 3" key="1">
    <citation type="submission" date="2015-04" db="EMBL/GenBank/DDBJ databases">
        <title>Complete Sequence for the Genome of the Thioalkalivibrio versutus D301.</title>
        <authorList>
            <person name="Mu T."/>
            <person name="Zhou J."/>
            <person name="Xu X."/>
        </authorList>
    </citation>
    <scope>NUCLEOTIDE SEQUENCE [LARGE SCALE GENOMIC DNA]</scope>
    <source>
        <strain evidence="2 3">D301</strain>
    </source>
</reference>
<name>A0A0G3G3M4_9GAMM</name>
<dbReference type="PATRIC" id="fig|106634.4.peg.1305"/>
<evidence type="ECO:0000256" key="1">
    <source>
        <dbReference type="SAM" id="MobiDB-lite"/>
    </source>
</evidence>
<dbReference type="EMBL" id="CP011367">
    <property type="protein sequence ID" value="AKJ95009.1"/>
    <property type="molecule type" value="Genomic_DNA"/>
</dbReference>
<sequence length="61" mass="7216">MVDELQPDRTVRPVHTTVPGRSLSDDHDRDPVFRPAVRPTQQRPPRKEERRQRRGLIDDYA</sequence>
<evidence type="ECO:0000313" key="3">
    <source>
        <dbReference type="Proteomes" id="UP000064201"/>
    </source>
</evidence>
<organism evidence="2 3">
    <name type="scientific">Thioalkalivibrio versutus</name>
    <dbReference type="NCBI Taxonomy" id="106634"/>
    <lineage>
        <taxon>Bacteria</taxon>
        <taxon>Pseudomonadati</taxon>
        <taxon>Pseudomonadota</taxon>
        <taxon>Gammaproteobacteria</taxon>
        <taxon>Chromatiales</taxon>
        <taxon>Ectothiorhodospiraceae</taxon>
        <taxon>Thioalkalivibrio</taxon>
    </lineage>
</organism>
<dbReference type="STRING" id="106634.TVD_06385"/>
<dbReference type="AlphaFoldDB" id="A0A0G3G3M4"/>
<gene>
    <name evidence="2" type="ORF">TVD_06385</name>
</gene>
<feature type="compositionally biased region" description="Basic and acidic residues" evidence="1">
    <location>
        <begin position="1"/>
        <end position="11"/>
    </location>
</feature>
<proteinExistence type="predicted"/>
<dbReference type="KEGG" id="tvr:TVD_06385"/>
<protein>
    <submittedName>
        <fullName evidence="2">Uncharacterized protein</fullName>
    </submittedName>
</protein>
<keyword evidence="3" id="KW-1185">Reference proteome</keyword>
<feature type="compositionally biased region" description="Basic and acidic residues" evidence="1">
    <location>
        <begin position="45"/>
        <end position="61"/>
    </location>
</feature>